<dbReference type="InterPro" id="IPR052577">
    <property type="entry name" value="VWA7"/>
</dbReference>
<comment type="caution">
    <text evidence="3">The sequence shown here is derived from an EMBL/GenBank/DDBJ whole genome shotgun (WGS) entry which is preliminary data.</text>
</comment>
<dbReference type="Proteomes" id="UP000521872">
    <property type="component" value="Unassembled WGS sequence"/>
</dbReference>
<feature type="compositionally biased region" description="Low complexity" evidence="1">
    <location>
        <begin position="666"/>
        <end position="684"/>
    </location>
</feature>
<evidence type="ECO:0008006" key="5">
    <source>
        <dbReference type="Google" id="ProtNLM"/>
    </source>
</evidence>
<evidence type="ECO:0000256" key="2">
    <source>
        <dbReference type="SAM" id="SignalP"/>
    </source>
</evidence>
<dbReference type="EMBL" id="JAACJL010000057">
    <property type="protein sequence ID" value="KAF4611401.1"/>
    <property type="molecule type" value="Genomic_DNA"/>
</dbReference>
<feature type="compositionally biased region" description="Low complexity" evidence="1">
    <location>
        <begin position="894"/>
        <end position="914"/>
    </location>
</feature>
<feature type="signal peptide" evidence="2">
    <location>
        <begin position="1"/>
        <end position="27"/>
    </location>
</feature>
<keyword evidence="2" id="KW-0732">Signal</keyword>
<gene>
    <name evidence="3" type="ORF">D9613_004172</name>
</gene>
<name>A0A8H4QII7_9AGAR</name>
<organism evidence="3 4">
    <name type="scientific">Agrocybe pediades</name>
    <dbReference type="NCBI Taxonomy" id="84607"/>
    <lineage>
        <taxon>Eukaryota</taxon>
        <taxon>Fungi</taxon>
        <taxon>Dikarya</taxon>
        <taxon>Basidiomycota</taxon>
        <taxon>Agaricomycotina</taxon>
        <taxon>Agaricomycetes</taxon>
        <taxon>Agaricomycetidae</taxon>
        <taxon>Agaricales</taxon>
        <taxon>Agaricineae</taxon>
        <taxon>Strophariaceae</taxon>
        <taxon>Agrocybe</taxon>
    </lineage>
</organism>
<dbReference type="PANTHER" id="PTHR14905:SF7">
    <property type="entry name" value="VON WILLEBRAND FACTOR A DOMAIN-CONTAINING PROTEIN 7"/>
    <property type="match status" value="1"/>
</dbReference>
<feature type="compositionally biased region" description="Polar residues" evidence="1">
    <location>
        <begin position="629"/>
        <end position="639"/>
    </location>
</feature>
<feature type="region of interest" description="Disordered" evidence="1">
    <location>
        <begin position="560"/>
        <end position="951"/>
    </location>
</feature>
<protein>
    <recommendedName>
        <fullName evidence="5">Het-C-domain-containing protein</fullName>
    </recommendedName>
</protein>
<evidence type="ECO:0000313" key="4">
    <source>
        <dbReference type="Proteomes" id="UP000521872"/>
    </source>
</evidence>
<feature type="compositionally biased region" description="Basic and acidic residues" evidence="1">
    <location>
        <begin position="791"/>
        <end position="803"/>
    </location>
</feature>
<dbReference type="PANTHER" id="PTHR14905">
    <property type="entry name" value="NG37"/>
    <property type="match status" value="1"/>
</dbReference>
<evidence type="ECO:0000313" key="3">
    <source>
        <dbReference type="EMBL" id="KAF4611401.1"/>
    </source>
</evidence>
<feature type="compositionally biased region" description="Basic residues" evidence="1">
    <location>
        <begin position="941"/>
        <end position="951"/>
    </location>
</feature>
<feature type="compositionally biased region" description="Low complexity" evidence="1">
    <location>
        <begin position="584"/>
        <end position="614"/>
    </location>
</feature>
<dbReference type="InterPro" id="IPR010816">
    <property type="entry name" value="Het-C"/>
</dbReference>
<dbReference type="Pfam" id="PF07217">
    <property type="entry name" value="Het-C"/>
    <property type="match status" value="1"/>
</dbReference>
<feature type="compositionally biased region" description="Low complexity" evidence="1">
    <location>
        <begin position="848"/>
        <end position="859"/>
    </location>
</feature>
<proteinExistence type="predicted"/>
<feature type="compositionally biased region" description="Polar residues" evidence="1">
    <location>
        <begin position="759"/>
        <end position="769"/>
    </location>
</feature>
<keyword evidence="4" id="KW-1185">Reference proteome</keyword>
<feature type="compositionally biased region" description="Polar residues" evidence="1">
    <location>
        <begin position="686"/>
        <end position="703"/>
    </location>
</feature>
<feature type="compositionally biased region" description="Polar residues" evidence="1">
    <location>
        <begin position="652"/>
        <end position="665"/>
    </location>
</feature>
<sequence length="951" mass="104124">MAISPNLTSPLLLLTLLVVLLPVQTYAFGAGDIPDFAYLNDKAFRHGDIENILETLAKSAGTAAIGGGSLLGFAASVIKHAKGESKFNKSDIKKVYFGNWLRDYSQAMDIAGLSKLSADTLVLIVSVLGFMTFGFASQEFEVTADRLGVYLPVEHIDNPRGYAEKEGDARNFHPKLRPPVDPRELEIDENTGMKNYIATENQGWDTSTAFIRRTFRSCIEHGRRAGGHEGGDLWEAYRLLGQGLHTMEDLLAHSNWCELALRKMGHEDVFCHVGDNVIINTPNGPAPPLVTGTFGSADFLHSLLGEATDHLSQASVTDLSQKMSDSQNKQGPDLSFLKSIFSKFGGGEDKLNKGEEIKQQSQGYNFNPDNICPPDVQQKLLELLKWHDDVLREIIKKIELVPGLSNLLDEFSNALNEYIYTILAPYLGPILSQATSVLDEGSKAVIDSDDQYEVFNNPDAHDPSHSQLSKDHFGLILNEPAGKIAQIVVEHSVNLIVRAWSNDENEDRVIDEILEAFHHPYYASGRSAIQEKMFDHMQRWIGGLGSEAQEILEALTKESVREHRNKRRGLEDTEEAGYGGCGHGHSSSTKTSAAVAGGYAGSQSSYGNQSGYNQHSSYNQGRNDEAGDDNSNYQQSSKTGGRHHTSGYGGSTEEQYSSNTYGRQNTSSYGDSTDYSTSATSGYTPSYGQSHGRTEASNTYGQGRTSGGYGSRRDDDSSEQYGTSRTEGYGGYGTQSQYDDDKPKHHNRHQRQDPDEASGYNNENSSGGRTNRREDEDNDRYGSQQSYGDRYSGRRVEDEDGGRHHGRQSGHGQETSGYGQQSSGYDRSDAYGEQPSEYGQRHGEHGRSSYGQASSGYGQEPSGSGGQQRSTYGEESSGYGQPRTGHHGYGEQQASSGYAPTYGGAGGYAPSYGGNDDTFGAERLNISGEGYGGDNDDEERHRHHRKHHGGY</sequence>
<evidence type="ECO:0000256" key="1">
    <source>
        <dbReference type="SAM" id="MobiDB-lite"/>
    </source>
</evidence>
<accession>A0A8H4QII7</accession>
<dbReference type="AlphaFoldDB" id="A0A8H4QII7"/>
<reference evidence="3 4" key="1">
    <citation type="submission" date="2019-12" db="EMBL/GenBank/DDBJ databases">
        <authorList>
            <person name="Floudas D."/>
            <person name="Bentzer J."/>
            <person name="Ahren D."/>
            <person name="Johansson T."/>
            <person name="Persson P."/>
            <person name="Tunlid A."/>
        </authorList>
    </citation>
    <scope>NUCLEOTIDE SEQUENCE [LARGE SCALE GENOMIC DNA]</scope>
    <source>
        <strain evidence="3 4">CBS 102.39</strain>
    </source>
</reference>
<feature type="compositionally biased region" description="Polar residues" evidence="1">
    <location>
        <begin position="814"/>
        <end position="825"/>
    </location>
</feature>
<feature type="chain" id="PRO_5034472888" description="Het-C-domain-containing protein" evidence="2">
    <location>
        <begin position="28"/>
        <end position="951"/>
    </location>
</feature>